<accession>A0A1Z4C119</accession>
<dbReference type="OrthoDB" id="6636910at2"/>
<evidence type="ECO:0000313" key="1">
    <source>
        <dbReference type="EMBL" id="ASF47224.1"/>
    </source>
</evidence>
<dbReference type="Proteomes" id="UP000197019">
    <property type="component" value="Chromosome"/>
</dbReference>
<gene>
    <name evidence="2" type="ORF">AADEFJLK_03667</name>
    <name evidence="1" type="ORF">CEK71_14745</name>
</gene>
<dbReference type="KEGG" id="mpsy:CEK71_14745"/>
<organism evidence="1 3">
    <name type="scientific">Methylovulum psychrotolerans</name>
    <dbReference type="NCBI Taxonomy" id="1704499"/>
    <lineage>
        <taxon>Bacteria</taxon>
        <taxon>Pseudomonadati</taxon>
        <taxon>Pseudomonadota</taxon>
        <taxon>Gammaproteobacteria</taxon>
        <taxon>Methylococcales</taxon>
        <taxon>Methylococcaceae</taxon>
        <taxon>Methylovulum</taxon>
    </lineage>
</organism>
<sequence>MQIHIDDDIFREFEYMLKLHKRSGKPVLADTAEDLIRYALLTIANGSKRPDSWEREVTKRLGLIADHDTHDSYRGPSGRFGY</sequence>
<name>A0A1Z4C119_9GAMM</name>
<dbReference type="Proteomes" id="UP000237423">
    <property type="component" value="Unassembled WGS sequence"/>
</dbReference>
<evidence type="ECO:0000313" key="4">
    <source>
        <dbReference type="Proteomes" id="UP000237423"/>
    </source>
</evidence>
<evidence type="ECO:0000313" key="2">
    <source>
        <dbReference type="EMBL" id="POZ50472.1"/>
    </source>
</evidence>
<dbReference type="RefSeq" id="WP_088620096.1">
    <property type="nucleotide sequence ID" value="NZ_CP022129.1"/>
</dbReference>
<reference evidence="1 3" key="1">
    <citation type="submission" date="2017-06" db="EMBL/GenBank/DDBJ databases">
        <title>Genome Sequencing of the methanotroph Methylovulum psychrotolerants str. HV10-M2 isolated from a high-altitude environment.</title>
        <authorList>
            <person name="Mateos-Rivera A."/>
        </authorList>
    </citation>
    <scope>NUCLEOTIDE SEQUENCE [LARGE SCALE GENOMIC DNA]</scope>
    <source>
        <strain evidence="1 3">HV10_M2</strain>
    </source>
</reference>
<evidence type="ECO:0000313" key="3">
    <source>
        <dbReference type="Proteomes" id="UP000197019"/>
    </source>
</evidence>
<dbReference type="EMBL" id="PGFZ01000010">
    <property type="protein sequence ID" value="POZ50472.1"/>
    <property type="molecule type" value="Genomic_DNA"/>
</dbReference>
<keyword evidence="3" id="KW-1185">Reference proteome</keyword>
<dbReference type="EMBL" id="CP022129">
    <property type="protein sequence ID" value="ASF47224.1"/>
    <property type="molecule type" value="Genomic_DNA"/>
</dbReference>
<reference evidence="2 4" key="2">
    <citation type="submission" date="2017-11" db="EMBL/GenBank/DDBJ databases">
        <title>Draft Genome Sequence of Methylobacter psychrotolerans Sph1T, an Obligate Methanotroph from Low-Temperature Environments.</title>
        <authorList>
            <person name="Oshkin I.Y."/>
            <person name="Miroshnikov K."/>
            <person name="Belova S.E."/>
            <person name="Korzhenkov A."/>
            <person name="Toshchakov S.V."/>
            <person name="Dedysh S.N."/>
        </authorList>
    </citation>
    <scope>NUCLEOTIDE SEQUENCE [LARGE SCALE GENOMIC DNA]</scope>
    <source>
        <strain evidence="2 4">Sph1</strain>
    </source>
</reference>
<proteinExistence type="predicted"/>
<dbReference type="AlphaFoldDB" id="A0A1Z4C119"/>
<protein>
    <submittedName>
        <fullName evidence="1">Uncharacterized protein</fullName>
    </submittedName>
</protein>